<proteinExistence type="predicted"/>
<evidence type="ECO:0000256" key="1">
    <source>
        <dbReference type="ARBA" id="ARBA00022884"/>
    </source>
</evidence>
<dbReference type="InterPro" id="IPR050374">
    <property type="entry name" value="RRT5_SRSF_SR"/>
</dbReference>
<name>A0A9P5H145_9HYPO</name>
<dbReference type="GO" id="GO:0005634">
    <property type="term" value="C:nucleus"/>
    <property type="evidence" value="ECO:0007669"/>
    <property type="project" value="TreeGrafter"/>
</dbReference>
<feature type="region of interest" description="Disordered" evidence="3">
    <location>
        <begin position="207"/>
        <end position="257"/>
    </location>
</feature>
<evidence type="ECO:0000313" key="6">
    <source>
        <dbReference type="Proteomes" id="UP000722485"/>
    </source>
</evidence>
<evidence type="ECO:0000256" key="3">
    <source>
        <dbReference type="SAM" id="MobiDB-lite"/>
    </source>
</evidence>
<evidence type="ECO:0000259" key="4">
    <source>
        <dbReference type="PROSITE" id="PS50102"/>
    </source>
</evidence>
<keyword evidence="6" id="KW-1185">Reference proteome</keyword>
<accession>A0A9P5H145</accession>
<dbReference type="OrthoDB" id="1049195at2759"/>
<dbReference type="Gene3D" id="3.30.70.330">
    <property type="match status" value="2"/>
</dbReference>
<feature type="domain" description="RRM" evidence="4">
    <location>
        <begin position="379"/>
        <end position="448"/>
    </location>
</feature>
<dbReference type="InterPro" id="IPR012677">
    <property type="entry name" value="Nucleotide-bd_a/b_plait_sf"/>
</dbReference>
<sequence>MDATVIVTDWHRGANNLQILPEALHPHHQPTTAAANPTIPSPALAELAQPVTDNLDDDDDDDTHSSVRVHTVRRTRQLHRDRSPEIAPLTSKPLKPPSVIIAPIASAGLVVVLYQSTDTVDKAVRENRRHHLLLLLSFALPQLFLPQAQAQAARHESPVLQPACIYATFDVLWLTPDQWLVFACSPHSYPAVLCDVDTGHAAFRLSRPAARRSPRDKDTLPPPKKFSSVEHSCHGPKRASVQHRVAAKPSRISPSSLLSPPSLLRRPSLSFSPILSFSLSLILSLSGSPTDPELPLRDRSHSWSLIQAIPTDPAKGPDHLDDDLEALAGQVDDGPIPPAVDQEAGTIIAEAVPHRSYEERAAAREQMMSTIRESSQQDRRVYVGNLSYDVKWHHLKDFMRQGEAFDAADFGGVTIVEYATREQAQQAVAQLSNQNLMGRLVYVREDREAEPRFIGATGGNRGGFGGGMAPGGGGGVGVGGGPGFNPGYGGGAPGGGGRQIYIANLPFNVGWQDLKDLFRQAGMLPAPALRAAVFGRQPT</sequence>
<dbReference type="InterPro" id="IPR035979">
    <property type="entry name" value="RBD_domain_sf"/>
</dbReference>
<dbReference type="SUPFAM" id="SSF54928">
    <property type="entry name" value="RNA-binding domain, RBD"/>
    <property type="match status" value="1"/>
</dbReference>
<dbReference type="PANTHER" id="PTHR23003">
    <property type="entry name" value="RNA RECOGNITION MOTIF RRM DOMAIN CONTAINING PROTEIN"/>
    <property type="match status" value="1"/>
</dbReference>
<reference evidence="5" key="1">
    <citation type="submission" date="2020-03" db="EMBL/GenBank/DDBJ databases">
        <title>Draft Genome Sequence of Cylindrodendrum hubeiense.</title>
        <authorList>
            <person name="Buettner E."/>
            <person name="Kellner H."/>
        </authorList>
    </citation>
    <scope>NUCLEOTIDE SEQUENCE</scope>
    <source>
        <strain evidence="5">IHI 201604</strain>
    </source>
</reference>
<dbReference type="GO" id="GO:1990904">
    <property type="term" value="C:ribonucleoprotein complex"/>
    <property type="evidence" value="ECO:0007669"/>
    <property type="project" value="TreeGrafter"/>
</dbReference>
<dbReference type="GO" id="GO:0005737">
    <property type="term" value="C:cytoplasm"/>
    <property type="evidence" value="ECO:0007669"/>
    <property type="project" value="TreeGrafter"/>
</dbReference>
<dbReference type="PANTHER" id="PTHR23003:SF3">
    <property type="entry name" value="FI21236P1-RELATED"/>
    <property type="match status" value="1"/>
</dbReference>
<dbReference type="Proteomes" id="UP000722485">
    <property type="component" value="Unassembled WGS sequence"/>
</dbReference>
<evidence type="ECO:0000313" key="5">
    <source>
        <dbReference type="EMBL" id="KAF7545660.1"/>
    </source>
</evidence>
<evidence type="ECO:0000256" key="2">
    <source>
        <dbReference type="PROSITE-ProRule" id="PRU00176"/>
    </source>
</evidence>
<comment type="caution">
    <text evidence="5">The sequence shown here is derived from an EMBL/GenBank/DDBJ whole genome shotgun (WGS) entry which is preliminary data.</text>
</comment>
<dbReference type="PROSITE" id="PS50102">
    <property type="entry name" value="RRM"/>
    <property type="match status" value="1"/>
</dbReference>
<gene>
    <name evidence="5" type="ORF">G7Z17_g9020</name>
</gene>
<dbReference type="SMART" id="SM00360">
    <property type="entry name" value="RRM"/>
    <property type="match status" value="1"/>
</dbReference>
<protein>
    <recommendedName>
        <fullName evidence="4">RRM domain-containing protein</fullName>
    </recommendedName>
</protein>
<dbReference type="Pfam" id="PF00076">
    <property type="entry name" value="RRM_1"/>
    <property type="match status" value="1"/>
</dbReference>
<keyword evidence="1 2" id="KW-0694">RNA-binding</keyword>
<dbReference type="InterPro" id="IPR000504">
    <property type="entry name" value="RRM_dom"/>
</dbReference>
<dbReference type="AlphaFoldDB" id="A0A9P5H145"/>
<dbReference type="GO" id="GO:0003729">
    <property type="term" value="F:mRNA binding"/>
    <property type="evidence" value="ECO:0007669"/>
    <property type="project" value="TreeGrafter"/>
</dbReference>
<organism evidence="5 6">
    <name type="scientific">Cylindrodendrum hubeiense</name>
    <dbReference type="NCBI Taxonomy" id="595255"/>
    <lineage>
        <taxon>Eukaryota</taxon>
        <taxon>Fungi</taxon>
        <taxon>Dikarya</taxon>
        <taxon>Ascomycota</taxon>
        <taxon>Pezizomycotina</taxon>
        <taxon>Sordariomycetes</taxon>
        <taxon>Hypocreomycetidae</taxon>
        <taxon>Hypocreales</taxon>
        <taxon>Nectriaceae</taxon>
        <taxon>Cylindrodendrum</taxon>
    </lineage>
</organism>
<dbReference type="EMBL" id="JAANBB010000244">
    <property type="protein sequence ID" value="KAF7545660.1"/>
    <property type="molecule type" value="Genomic_DNA"/>
</dbReference>